<dbReference type="CDD" id="cd03809">
    <property type="entry name" value="GT4_MtfB-like"/>
    <property type="match status" value="1"/>
</dbReference>
<dbReference type="InterPro" id="IPR001296">
    <property type="entry name" value="Glyco_trans_1"/>
</dbReference>
<dbReference type="PANTHER" id="PTHR46401:SF2">
    <property type="entry name" value="GLYCOSYLTRANSFERASE WBBK-RELATED"/>
    <property type="match status" value="1"/>
</dbReference>
<dbReference type="GO" id="GO:0009103">
    <property type="term" value="P:lipopolysaccharide biosynthetic process"/>
    <property type="evidence" value="ECO:0007669"/>
    <property type="project" value="TreeGrafter"/>
</dbReference>
<reference evidence="3 4" key="1">
    <citation type="journal article" date="2015" name="Nature">
        <title>rRNA introns, odd ribosomes, and small enigmatic genomes across a large radiation of phyla.</title>
        <authorList>
            <person name="Brown C.T."/>
            <person name="Hug L.A."/>
            <person name="Thomas B.C."/>
            <person name="Sharon I."/>
            <person name="Castelle C.J."/>
            <person name="Singh A."/>
            <person name="Wilkins M.J."/>
            <person name="Williams K.H."/>
            <person name="Banfield J.F."/>
        </authorList>
    </citation>
    <scope>NUCLEOTIDE SEQUENCE [LARGE SCALE GENOMIC DNA]</scope>
</reference>
<evidence type="ECO:0000259" key="2">
    <source>
        <dbReference type="Pfam" id="PF00534"/>
    </source>
</evidence>
<dbReference type="GO" id="GO:0016757">
    <property type="term" value="F:glycosyltransferase activity"/>
    <property type="evidence" value="ECO:0007669"/>
    <property type="project" value="InterPro"/>
</dbReference>
<dbReference type="SUPFAM" id="SSF53756">
    <property type="entry name" value="UDP-Glycosyltransferase/glycogen phosphorylase"/>
    <property type="match status" value="1"/>
</dbReference>
<organism evidence="3 4">
    <name type="scientific">Candidatus Woesebacteria bacterium GW2011_GWB1_33_22</name>
    <dbReference type="NCBI Taxonomy" id="1618566"/>
    <lineage>
        <taxon>Bacteria</taxon>
        <taxon>Candidatus Woeseibacteriota</taxon>
    </lineage>
</organism>
<dbReference type="PANTHER" id="PTHR46401">
    <property type="entry name" value="GLYCOSYLTRANSFERASE WBBK-RELATED"/>
    <property type="match status" value="1"/>
</dbReference>
<evidence type="ECO:0000313" key="3">
    <source>
        <dbReference type="EMBL" id="KKP45516.1"/>
    </source>
</evidence>
<name>A0A0G0A2S7_9BACT</name>
<protein>
    <submittedName>
        <fullName evidence="3">Glycosyltransferase</fullName>
    </submittedName>
</protein>
<dbReference type="STRING" id="1618566.UR35_C0001G0113"/>
<comment type="caution">
    <text evidence="3">The sequence shown here is derived from an EMBL/GenBank/DDBJ whole genome shotgun (WGS) entry which is preliminary data.</text>
</comment>
<dbReference type="AlphaFoldDB" id="A0A0G0A2S7"/>
<feature type="domain" description="Glycosyl transferase family 1" evidence="2">
    <location>
        <begin position="2"/>
        <end position="152"/>
    </location>
</feature>
<proteinExistence type="predicted"/>
<accession>A0A0G0A2S7</accession>
<sequence>MSKYFIYTGNAYPHKNLSRLIDAVVLLKTNLRIVSGRSVFIERLENEIKLKNAEKYVEVLGFVDDDDLTKLYKDSVAFVFPTLAEGFGLPPMEAINAGTLAVVSEIPVLKEVYEDSVFYFDPLNVNSIKNALEKILKIKDEEKEKIIAKSQKFLKRYSWLKMAKETLEVYKLIKT</sequence>
<dbReference type="Gene3D" id="3.40.50.2000">
    <property type="entry name" value="Glycogen Phosphorylase B"/>
    <property type="match status" value="1"/>
</dbReference>
<keyword evidence="1 3" id="KW-0808">Transferase</keyword>
<evidence type="ECO:0000256" key="1">
    <source>
        <dbReference type="ARBA" id="ARBA00022679"/>
    </source>
</evidence>
<dbReference type="EMBL" id="LBOW01000001">
    <property type="protein sequence ID" value="KKP45516.1"/>
    <property type="molecule type" value="Genomic_DNA"/>
</dbReference>
<dbReference type="Pfam" id="PF00534">
    <property type="entry name" value="Glycos_transf_1"/>
    <property type="match status" value="1"/>
</dbReference>
<dbReference type="Proteomes" id="UP000034778">
    <property type="component" value="Unassembled WGS sequence"/>
</dbReference>
<gene>
    <name evidence="3" type="ORF">UR35_C0001G0113</name>
</gene>
<evidence type="ECO:0000313" key="4">
    <source>
        <dbReference type="Proteomes" id="UP000034778"/>
    </source>
</evidence>